<evidence type="ECO:0000256" key="12">
    <source>
        <dbReference type="PIRNR" id="PIRNR038945"/>
    </source>
</evidence>
<keyword evidence="9 12" id="KW-0456">Lyase</keyword>
<dbReference type="AlphaFoldDB" id="A8MAW5"/>
<dbReference type="UniPathway" id="UPA00050">
    <property type="reaction ID" value="UER00065"/>
</dbReference>
<dbReference type="GeneID" id="5709106"/>
<evidence type="ECO:0000256" key="4">
    <source>
        <dbReference type="ARBA" id="ARBA00013028"/>
    </source>
</evidence>
<dbReference type="SUPFAM" id="SSF53686">
    <property type="entry name" value="Tryptophan synthase beta subunit-like PLP-dependent enzymes"/>
    <property type="match status" value="1"/>
</dbReference>
<evidence type="ECO:0000259" key="15">
    <source>
        <dbReference type="Pfam" id="PF00291"/>
    </source>
</evidence>
<dbReference type="GO" id="GO:0009088">
    <property type="term" value="P:threonine biosynthetic process"/>
    <property type="evidence" value="ECO:0007669"/>
    <property type="project" value="UniProtKB-UniRule"/>
</dbReference>
<gene>
    <name evidence="16" type="ordered locus">Cmaq_1771</name>
</gene>
<dbReference type="CDD" id="cd01563">
    <property type="entry name" value="Thr-synth_1"/>
    <property type="match status" value="1"/>
</dbReference>
<dbReference type="GO" id="GO:0030170">
    <property type="term" value="F:pyridoxal phosphate binding"/>
    <property type="evidence" value="ECO:0007669"/>
    <property type="project" value="InterPro"/>
</dbReference>
<keyword evidence="17" id="KW-1185">Reference proteome</keyword>
<dbReference type="RefSeq" id="WP_012186813.1">
    <property type="nucleotide sequence ID" value="NC_009954.1"/>
</dbReference>
<dbReference type="GO" id="GO:0004794">
    <property type="term" value="F:threonine deaminase activity"/>
    <property type="evidence" value="ECO:0007669"/>
    <property type="project" value="TreeGrafter"/>
</dbReference>
<dbReference type="PANTHER" id="PTHR48078">
    <property type="entry name" value="THREONINE DEHYDRATASE, MITOCHONDRIAL-RELATED"/>
    <property type="match status" value="1"/>
</dbReference>
<evidence type="ECO:0000256" key="14">
    <source>
        <dbReference type="PIRSR" id="PIRSR038945-2"/>
    </source>
</evidence>
<name>A8MAW5_CALMQ</name>
<dbReference type="NCBIfam" id="TIGR00260">
    <property type="entry name" value="thrC"/>
    <property type="match status" value="1"/>
</dbReference>
<dbReference type="InterPro" id="IPR050147">
    <property type="entry name" value="Ser/Thr_Dehydratase"/>
</dbReference>
<accession>A8MAW5</accession>
<dbReference type="InterPro" id="IPR026260">
    <property type="entry name" value="Thr_Synthase_bac/arc"/>
</dbReference>
<evidence type="ECO:0000313" key="17">
    <source>
        <dbReference type="Proteomes" id="UP000001137"/>
    </source>
</evidence>
<dbReference type="Proteomes" id="UP000001137">
    <property type="component" value="Chromosome"/>
</dbReference>
<feature type="binding site" evidence="13">
    <location>
        <position position="380"/>
    </location>
    <ligand>
        <name>pyridoxal 5'-phosphate</name>
        <dbReference type="ChEBI" id="CHEBI:597326"/>
    </ligand>
</feature>
<evidence type="ECO:0000256" key="9">
    <source>
        <dbReference type="ARBA" id="ARBA00023239"/>
    </source>
</evidence>
<keyword evidence="6 12" id="KW-0028">Amino-acid biosynthesis</keyword>
<reference evidence="16 17" key="1">
    <citation type="submission" date="2007-10" db="EMBL/GenBank/DDBJ databases">
        <title>Complete sequence of Caldivirga maquilingensis IC-167.</title>
        <authorList>
            <consortium name="US DOE Joint Genome Institute"/>
            <person name="Copeland A."/>
            <person name="Lucas S."/>
            <person name="Lapidus A."/>
            <person name="Barry K."/>
            <person name="Glavina del Rio T."/>
            <person name="Dalin E."/>
            <person name="Tice H."/>
            <person name="Pitluck S."/>
            <person name="Saunders E."/>
            <person name="Brettin T."/>
            <person name="Bruce D."/>
            <person name="Detter J.C."/>
            <person name="Han C."/>
            <person name="Schmutz J."/>
            <person name="Larimer F."/>
            <person name="Land M."/>
            <person name="Hauser L."/>
            <person name="Kyrpides N."/>
            <person name="Ivanova N."/>
            <person name="Biddle J.F."/>
            <person name="Zhang Z."/>
            <person name="Fitz-Gibbon S.T."/>
            <person name="Lowe T.M."/>
            <person name="Saltikov C."/>
            <person name="House C.H."/>
            <person name="Richardson P."/>
        </authorList>
    </citation>
    <scope>NUCLEOTIDE SEQUENCE [LARGE SCALE GENOMIC DNA]</scope>
    <source>
        <strain evidence="17">ATCC 700844 / DSM 13496 / JCM 10307 / IC-167</strain>
    </source>
</reference>
<evidence type="ECO:0000256" key="10">
    <source>
        <dbReference type="ARBA" id="ARBA00049144"/>
    </source>
</evidence>
<feature type="domain" description="Tryptophan synthase beta chain-like PALP" evidence="15">
    <location>
        <begin position="88"/>
        <end position="381"/>
    </location>
</feature>
<dbReference type="EC" id="4.2.3.1" evidence="4 11"/>
<evidence type="ECO:0000256" key="5">
    <source>
        <dbReference type="ARBA" id="ARBA00018679"/>
    </source>
</evidence>
<comment type="catalytic activity">
    <reaction evidence="10 12">
        <text>O-phospho-L-homoserine + H2O = L-threonine + phosphate</text>
        <dbReference type="Rhea" id="RHEA:10840"/>
        <dbReference type="ChEBI" id="CHEBI:15377"/>
        <dbReference type="ChEBI" id="CHEBI:43474"/>
        <dbReference type="ChEBI" id="CHEBI:57590"/>
        <dbReference type="ChEBI" id="CHEBI:57926"/>
        <dbReference type="EC" id="4.2.3.1"/>
    </reaction>
</comment>
<keyword evidence="7 12" id="KW-0791">Threonine biosynthesis</keyword>
<dbReference type="GO" id="GO:0006567">
    <property type="term" value="P:L-threonine catabolic process"/>
    <property type="evidence" value="ECO:0007669"/>
    <property type="project" value="TreeGrafter"/>
</dbReference>
<dbReference type="GO" id="GO:0006565">
    <property type="term" value="P:L-serine catabolic process"/>
    <property type="evidence" value="ECO:0007669"/>
    <property type="project" value="TreeGrafter"/>
</dbReference>
<comment type="pathway">
    <text evidence="2 12">Amino-acid biosynthesis; L-threonine biosynthesis; L-threonine from L-aspartate: step 5/5.</text>
</comment>
<evidence type="ECO:0000256" key="1">
    <source>
        <dbReference type="ARBA" id="ARBA00001933"/>
    </source>
</evidence>
<evidence type="ECO:0000256" key="2">
    <source>
        <dbReference type="ARBA" id="ARBA00004979"/>
    </source>
</evidence>
<evidence type="ECO:0000256" key="13">
    <source>
        <dbReference type="PIRSR" id="PIRSR038945-1"/>
    </source>
</evidence>
<dbReference type="InterPro" id="IPR036052">
    <property type="entry name" value="TrpB-like_PALP_sf"/>
</dbReference>
<keyword evidence="8 12" id="KW-0663">Pyridoxal phosphate</keyword>
<dbReference type="InterPro" id="IPR001926">
    <property type="entry name" value="TrpB-like_PALP"/>
</dbReference>
<evidence type="ECO:0000256" key="11">
    <source>
        <dbReference type="NCBIfam" id="TIGR00260"/>
    </source>
</evidence>
<dbReference type="Pfam" id="PF00291">
    <property type="entry name" value="PALP"/>
    <property type="match status" value="1"/>
</dbReference>
<dbReference type="Gene3D" id="3.40.50.1100">
    <property type="match status" value="2"/>
</dbReference>
<evidence type="ECO:0000256" key="8">
    <source>
        <dbReference type="ARBA" id="ARBA00022898"/>
    </source>
</evidence>
<feature type="modified residue" description="N6-(pyridoxal phosphate)lysine" evidence="14">
    <location>
        <position position="118"/>
    </location>
</feature>
<organism evidence="16 17">
    <name type="scientific">Caldivirga maquilingensis (strain ATCC 700844 / DSM 13496 / JCM 10307 / IC-167)</name>
    <dbReference type="NCBI Taxonomy" id="397948"/>
    <lineage>
        <taxon>Archaea</taxon>
        <taxon>Thermoproteota</taxon>
        <taxon>Thermoprotei</taxon>
        <taxon>Thermoproteales</taxon>
        <taxon>Thermoproteaceae</taxon>
        <taxon>Caldivirga</taxon>
    </lineage>
</organism>
<dbReference type="GO" id="GO:0004795">
    <property type="term" value="F:threonine synthase activity"/>
    <property type="evidence" value="ECO:0007669"/>
    <property type="project" value="UniProtKB-UniRule"/>
</dbReference>
<dbReference type="STRING" id="397948.Cmaq_1771"/>
<dbReference type="EMBL" id="CP000852">
    <property type="protein sequence ID" value="ABW02594.1"/>
    <property type="molecule type" value="Genomic_DNA"/>
</dbReference>
<dbReference type="eggNOG" id="arCOG01434">
    <property type="taxonomic scope" value="Archaea"/>
</dbReference>
<sequence length="391" mass="42163">MLINKLSKSLRAGGGCGGNRIGLGKYVFKCPKCGYETQPEAGKFTCPRCGSLMEAILAELPKDIKLRYRRRLGVWSYSQLLPEPKNRVTLNEGGTPLIRISKGLFGKFEGLNPTGSFKDRGMAIGVSLAKAIGVSNIVVASTGNTAASASAYGARAGLRAIVLLPSGKVARGKLAQSIIHGASIMSIDGYFDDALTEAMNMFKAGKAYSLNSINAWRLEGQKSIAYEIYEDIKVPDNVIVPVGNAGNIYAIWKGFWELMQIGLIDKVPRMIGVQAEGASPLYETWRRGSSELIEVKEPKTVASAIRIGKPVNWLKALKAVNNSGGLLVTVNDNEIMIARGRLARRGIFVEPASASTYAAYIKLIRNSVISNDERTVLVLTGHGLKDPDSVK</sequence>
<proteinExistence type="inferred from homology"/>
<evidence type="ECO:0000313" key="16">
    <source>
        <dbReference type="EMBL" id="ABW02594.1"/>
    </source>
</evidence>
<dbReference type="InterPro" id="IPR000634">
    <property type="entry name" value="Ser/Thr_deHydtase_PyrdxlP-BS"/>
</dbReference>
<dbReference type="OrthoDB" id="6371at2157"/>
<dbReference type="PANTHER" id="PTHR48078:SF6">
    <property type="entry name" value="L-THREONINE DEHYDRATASE CATABOLIC TDCB"/>
    <property type="match status" value="1"/>
</dbReference>
<comment type="cofactor">
    <cofactor evidence="1 12 13">
        <name>pyridoxal 5'-phosphate</name>
        <dbReference type="ChEBI" id="CHEBI:597326"/>
    </cofactor>
</comment>
<dbReference type="InterPro" id="IPR004450">
    <property type="entry name" value="Thr_synthase-like"/>
</dbReference>
<dbReference type="HOGENOM" id="CLU_028142_0_0_2"/>
<comment type="function">
    <text evidence="12">Catalyzes the gamma-elimination of phosphate from L-phosphohomoserine and the beta-addition of water to produce L-threonine.</text>
</comment>
<feature type="binding site" evidence="13">
    <location>
        <position position="144"/>
    </location>
    <ligand>
        <name>pyridoxal 5'-phosphate</name>
        <dbReference type="ChEBI" id="CHEBI:597326"/>
    </ligand>
</feature>
<comment type="similarity">
    <text evidence="3 12">Belongs to the threonine synthase family.</text>
</comment>
<evidence type="ECO:0000256" key="7">
    <source>
        <dbReference type="ARBA" id="ARBA00022697"/>
    </source>
</evidence>
<dbReference type="PIRSF" id="PIRSF038945">
    <property type="entry name" value="Thr_synthase"/>
    <property type="match status" value="1"/>
</dbReference>
<feature type="binding site" evidence="13">
    <location>
        <begin position="243"/>
        <end position="247"/>
    </location>
    <ligand>
        <name>pyridoxal 5'-phosphate</name>
        <dbReference type="ChEBI" id="CHEBI:597326"/>
    </ligand>
</feature>
<evidence type="ECO:0000256" key="6">
    <source>
        <dbReference type="ARBA" id="ARBA00022605"/>
    </source>
</evidence>
<dbReference type="GO" id="GO:0009097">
    <property type="term" value="P:isoleucine biosynthetic process"/>
    <property type="evidence" value="ECO:0007669"/>
    <property type="project" value="TreeGrafter"/>
</dbReference>
<dbReference type="PROSITE" id="PS00165">
    <property type="entry name" value="DEHYDRATASE_SER_THR"/>
    <property type="match status" value="1"/>
</dbReference>
<dbReference type="KEGG" id="cma:Cmaq_1771"/>
<evidence type="ECO:0000256" key="3">
    <source>
        <dbReference type="ARBA" id="ARBA00005517"/>
    </source>
</evidence>
<protein>
    <recommendedName>
        <fullName evidence="5 11">Threonine synthase</fullName>
        <ecNumber evidence="4 11">4.2.3.1</ecNumber>
    </recommendedName>
</protein>
<dbReference type="GO" id="GO:0003941">
    <property type="term" value="F:L-serine ammonia-lyase activity"/>
    <property type="evidence" value="ECO:0007669"/>
    <property type="project" value="TreeGrafter"/>
</dbReference>